<proteinExistence type="predicted"/>
<sequence length="127" mass="14359">MKRRIGAQQGVALPLTLIVTMLMMVLLTVLLSQVVNHRHSSMAELQMAKAQYAAESGFARMQQHLQAEPNRRKPIRTAINGIEVITTVIEEEDRGIHLRSVAKGKGVQQTIHVILDPDTMNIRQWKR</sequence>
<organism evidence="2 3">
    <name type="scientific">Marinithermofilum abyssi</name>
    <dbReference type="NCBI Taxonomy" id="1571185"/>
    <lineage>
        <taxon>Bacteria</taxon>
        <taxon>Bacillati</taxon>
        <taxon>Bacillota</taxon>
        <taxon>Bacilli</taxon>
        <taxon>Bacillales</taxon>
        <taxon>Thermoactinomycetaceae</taxon>
        <taxon>Marinithermofilum</taxon>
    </lineage>
</organism>
<reference evidence="2" key="2">
    <citation type="submission" date="2020-09" db="EMBL/GenBank/DDBJ databases">
        <authorList>
            <person name="Sun Q."/>
            <person name="Zhou Y."/>
        </authorList>
    </citation>
    <scope>NUCLEOTIDE SEQUENCE</scope>
    <source>
        <strain evidence="2">CGMCC 1.15179</strain>
    </source>
</reference>
<name>A0A8J2VH49_9BACL</name>
<feature type="transmembrane region" description="Helical" evidence="1">
    <location>
        <begin position="12"/>
        <end position="31"/>
    </location>
</feature>
<dbReference type="EMBL" id="BMHQ01000009">
    <property type="protein sequence ID" value="GGE23094.1"/>
    <property type="molecule type" value="Genomic_DNA"/>
</dbReference>
<keyword evidence="3" id="KW-1185">Reference proteome</keyword>
<accession>A0A8J2VH49</accession>
<protein>
    <submittedName>
        <fullName evidence="2">Uncharacterized protein</fullName>
    </submittedName>
</protein>
<dbReference type="RefSeq" id="WP_188648365.1">
    <property type="nucleotide sequence ID" value="NZ_BMHQ01000009.1"/>
</dbReference>
<gene>
    <name evidence="2" type="ORF">GCM10011571_26470</name>
</gene>
<keyword evidence="1" id="KW-0472">Membrane</keyword>
<evidence type="ECO:0000313" key="2">
    <source>
        <dbReference type="EMBL" id="GGE23094.1"/>
    </source>
</evidence>
<reference evidence="2" key="1">
    <citation type="journal article" date="2014" name="Int. J. Syst. Evol. Microbiol.">
        <title>Complete genome sequence of Corynebacterium casei LMG S-19264T (=DSM 44701T), isolated from a smear-ripened cheese.</title>
        <authorList>
            <consortium name="US DOE Joint Genome Institute (JGI-PGF)"/>
            <person name="Walter F."/>
            <person name="Albersmeier A."/>
            <person name="Kalinowski J."/>
            <person name="Ruckert C."/>
        </authorList>
    </citation>
    <scope>NUCLEOTIDE SEQUENCE</scope>
    <source>
        <strain evidence="2">CGMCC 1.15179</strain>
    </source>
</reference>
<dbReference type="AlphaFoldDB" id="A0A8J2VH49"/>
<evidence type="ECO:0000256" key="1">
    <source>
        <dbReference type="SAM" id="Phobius"/>
    </source>
</evidence>
<evidence type="ECO:0000313" key="3">
    <source>
        <dbReference type="Proteomes" id="UP000625210"/>
    </source>
</evidence>
<dbReference type="Proteomes" id="UP000625210">
    <property type="component" value="Unassembled WGS sequence"/>
</dbReference>
<keyword evidence="1" id="KW-1133">Transmembrane helix</keyword>
<comment type="caution">
    <text evidence="2">The sequence shown here is derived from an EMBL/GenBank/DDBJ whole genome shotgun (WGS) entry which is preliminary data.</text>
</comment>
<keyword evidence="1" id="KW-0812">Transmembrane</keyword>